<dbReference type="PROSITE" id="PS50893">
    <property type="entry name" value="ABC_TRANSPORTER_2"/>
    <property type="match status" value="2"/>
</dbReference>
<dbReference type="GO" id="GO:0043190">
    <property type="term" value="C:ATP-binding cassette (ABC) transporter complex"/>
    <property type="evidence" value="ECO:0007669"/>
    <property type="project" value="TreeGrafter"/>
</dbReference>
<dbReference type="InterPro" id="IPR050095">
    <property type="entry name" value="ECF_ABC_transporter_ATP-bd"/>
</dbReference>
<name>A0A0U0ZKY8_9MYCO</name>
<dbReference type="SUPFAM" id="SSF52540">
    <property type="entry name" value="P-loop containing nucleoside triphosphate hydrolases"/>
    <property type="match status" value="2"/>
</dbReference>
<dbReference type="InterPro" id="IPR017871">
    <property type="entry name" value="ABC_transporter-like_CS"/>
</dbReference>
<dbReference type="GO" id="GO:0016887">
    <property type="term" value="F:ATP hydrolysis activity"/>
    <property type="evidence" value="ECO:0007669"/>
    <property type="project" value="InterPro"/>
</dbReference>
<dbReference type="GO" id="GO:0005524">
    <property type="term" value="F:ATP binding"/>
    <property type="evidence" value="ECO:0007669"/>
    <property type="project" value="UniProtKB-KW"/>
</dbReference>
<dbReference type="SMART" id="SM00382">
    <property type="entry name" value="AAA"/>
    <property type="match status" value="2"/>
</dbReference>
<protein>
    <submittedName>
        <fullName evidence="6">Hypothetical ABC transporter ATP-binding protein</fullName>
        <ecNumber evidence="6">3.6.3.-</ecNumber>
    </submittedName>
</protein>
<evidence type="ECO:0000313" key="6">
    <source>
        <dbReference type="EMBL" id="CPV50559.1"/>
    </source>
</evidence>
<feature type="domain" description="ABC transporter" evidence="5">
    <location>
        <begin position="454"/>
        <end position="673"/>
    </location>
</feature>
<dbReference type="CDD" id="cd03225">
    <property type="entry name" value="ABC_cobalt_CbiO_domain1"/>
    <property type="match status" value="2"/>
</dbReference>
<dbReference type="PROSITE" id="PS00211">
    <property type="entry name" value="ABC_TRANSPORTER_1"/>
    <property type="match status" value="2"/>
</dbReference>
<dbReference type="InterPro" id="IPR015856">
    <property type="entry name" value="ABC_transpr_CbiO/EcfA_su"/>
</dbReference>
<dbReference type="Pfam" id="PF00005">
    <property type="entry name" value="ABC_tran"/>
    <property type="match status" value="2"/>
</dbReference>
<keyword evidence="3" id="KW-0547">Nucleotide-binding</keyword>
<sequence>MNFARVPLKPDELAQAAVMAALTAAMVIVGIALPILGAVQLLGAVPMGLLGYRYRIRVLLAAAVAGGVIAFLLAGLGGFIAMCQCVYIGGLTGVVRRRGHGMPLLTVIGVICSAIIAALAVGALTLLNRMRTLLFDALRASLEGLFKMIGHIPHLEAVGVNATSAIDYAMRNWIWFIGGIVFTFVLLNTMFGWWVLSRVIRRLSVIPDVHQLDPPAVAGAVGPVPARLHEVRFRYPRGESEALAPLSMNIDVGEHVAITGPNGSGKSTLMRILAGREPTSGQIERPGSVGLGAIGGTAIVMQHPESQVLGTKVADDVVWGLPADHKVDIDGLLREVGLEGMAEHSTSSLSGGELQRLAVASALARDPALLVADEITSMVDPQGRQDLLGVLSRLTQQHRMSLVHITHFQSEAAAADREVALRAVNGKTARTAIQTVPVPATSAAQPDNESPVVLEFDSVGHEYASGTPWAKTALRDVSLAVHEGDGVLIHGGNGSGKSTFAWIAAGLTKPTTGQCLLDGRPVSDQVGSVAISFQAARLQLLRSRVDYEIASAAGFSARDTDRVVRALASVGLEPDLATRPIDQLSGGQMRRVVLAGLLARSPRALILDEPLAGLDAEAQAGLLRLLVEVRERERLTIVVISHDFDGMQELCPRTVHLQSGVLLPEAVGSGRRG</sequence>
<dbReference type="InterPro" id="IPR003439">
    <property type="entry name" value="ABC_transporter-like_ATP-bd"/>
</dbReference>
<evidence type="ECO:0000256" key="4">
    <source>
        <dbReference type="ARBA" id="ARBA00022840"/>
    </source>
</evidence>
<dbReference type="Proteomes" id="UP000045782">
    <property type="component" value="Unassembled WGS sequence"/>
</dbReference>
<proteinExistence type="inferred from homology"/>
<organism evidence="6 7">
    <name type="scientific">Mycobacteroides abscessus</name>
    <dbReference type="NCBI Taxonomy" id="36809"/>
    <lineage>
        <taxon>Bacteria</taxon>
        <taxon>Bacillati</taxon>
        <taxon>Actinomycetota</taxon>
        <taxon>Actinomycetes</taxon>
        <taxon>Mycobacteriales</taxon>
        <taxon>Mycobacteriaceae</taxon>
        <taxon>Mycobacteroides</taxon>
    </lineage>
</organism>
<dbReference type="InterPro" id="IPR003593">
    <property type="entry name" value="AAA+_ATPase"/>
</dbReference>
<evidence type="ECO:0000259" key="5">
    <source>
        <dbReference type="PROSITE" id="PS50893"/>
    </source>
</evidence>
<reference evidence="6 7" key="1">
    <citation type="submission" date="2015-03" db="EMBL/GenBank/DDBJ databases">
        <authorList>
            <person name="Murphy D."/>
        </authorList>
    </citation>
    <scope>NUCLEOTIDE SEQUENCE [LARGE SCALE GENOMIC DNA]</scope>
    <source>
        <strain evidence="6 7">PAP088</strain>
    </source>
</reference>
<keyword evidence="2" id="KW-0813">Transport</keyword>
<dbReference type="GO" id="GO:0042626">
    <property type="term" value="F:ATPase-coupled transmembrane transporter activity"/>
    <property type="evidence" value="ECO:0007669"/>
    <property type="project" value="TreeGrafter"/>
</dbReference>
<accession>A0A0U0ZKY8</accession>
<dbReference type="Gene3D" id="3.40.50.300">
    <property type="entry name" value="P-loop containing nucleotide triphosphate hydrolases"/>
    <property type="match status" value="2"/>
</dbReference>
<evidence type="ECO:0000256" key="2">
    <source>
        <dbReference type="ARBA" id="ARBA00022448"/>
    </source>
</evidence>
<keyword evidence="6" id="KW-0378">Hydrolase</keyword>
<dbReference type="EMBL" id="CSWP01000004">
    <property type="protein sequence ID" value="CPV50559.1"/>
    <property type="molecule type" value="Genomic_DNA"/>
</dbReference>
<dbReference type="InterPro" id="IPR027417">
    <property type="entry name" value="P-loop_NTPase"/>
</dbReference>
<keyword evidence="4 6" id="KW-0067">ATP-binding</keyword>
<dbReference type="PANTHER" id="PTHR43553">
    <property type="entry name" value="HEAVY METAL TRANSPORTER"/>
    <property type="match status" value="1"/>
</dbReference>
<comment type="similarity">
    <text evidence="1">Belongs to the ABC transporter superfamily.</text>
</comment>
<gene>
    <name evidence="6" type="primary">ykoD</name>
    <name evidence="6" type="ORF">ERS075579_02168</name>
</gene>
<feature type="domain" description="ABC transporter" evidence="5">
    <location>
        <begin position="226"/>
        <end position="448"/>
    </location>
</feature>
<dbReference type="AlphaFoldDB" id="A0A0U0ZKY8"/>
<evidence type="ECO:0000313" key="7">
    <source>
        <dbReference type="Proteomes" id="UP000045782"/>
    </source>
</evidence>
<evidence type="ECO:0000256" key="3">
    <source>
        <dbReference type="ARBA" id="ARBA00022741"/>
    </source>
</evidence>
<evidence type="ECO:0000256" key="1">
    <source>
        <dbReference type="ARBA" id="ARBA00005417"/>
    </source>
</evidence>
<dbReference type="EC" id="3.6.3.-" evidence="6"/>